<dbReference type="Proteomes" id="UP000203157">
    <property type="component" value="Segment"/>
</dbReference>
<dbReference type="OrthoDB" id="39283at10239"/>
<gene>
    <name evidence="2" type="ORF">R1080702_062</name>
</gene>
<dbReference type="RefSeq" id="YP_009301564.1">
    <property type="nucleotide sequence ID" value="NC_031235.1"/>
</dbReference>
<keyword evidence="3" id="KW-1185">Reference proteome</keyword>
<dbReference type="GeneID" id="29122564"/>
<evidence type="ECO:0000313" key="3">
    <source>
        <dbReference type="Proteomes" id="UP000203157"/>
    </source>
</evidence>
<sequence length="73" mass="8299">MTPEFRNGVAFTIAITAFAFVVIAMVVGDNNIPIDESSTSGEVVGKYKECDIIRWTQHNLAEYKYFLYCEKNK</sequence>
<organism evidence="2 3">
    <name type="scientific">Cyanophage S-RIM32</name>
    <dbReference type="NCBI Taxonomy" id="1278479"/>
    <lineage>
        <taxon>Viruses</taxon>
        <taxon>Duplodnaviria</taxon>
        <taxon>Heunggongvirae</taxon>
        <taxon>Uroviricota</taxon>
        <taxon>Caudoviricetes</taxon>
        <taxon>Pantevenvirales</taxon>
        <taxon>Kyanoviridae</taxon>
        <taxon>Bristolvirus</taxon>
        <taxon>Bristolvirus rhodeisland</taxon>
    </lineage>
</organism>
<keyword evidence="1" id="KW-0812">Transmembrane</keyword>
<evidence type="ECO:0000256" key="1">
    <source>
        <dbReference type="SAM" id="Phobius"/>
    </source>
</evidence>
<feature type="transmembrane region" description="Helical" evidence="1">
    <location>
        <begin position="7"/>
        <end position="28"/>
    </location>
</feature>
<dbReference type="KEGG" id="vg:29122564"/>
<proteinExistence type="predicted"/>
<name>A0A127KM85_9CAUD</name>
<dbReference type="EMBL" id="KU594606">
    <property type="protein sequence ID" value="AMO43071.1"/>
    <property type="molecule type" value="Genomic_DNA"/>
</dbReference>
<protein>
    <submittedName>
        <fullName evidence="2">Uncharacterized protein</fullName>
    </submittedName>
</protein>
<evidence type="ECO:0000313" key="2">
    <source>
        <dbReference type="EMBL" id="AMO43071.1"/>
    </source>
</evidence>
<reference evidence="2 3" key="1">
    <citation type="submission" date="2016-01" db="EMBL/GenBank/DDBJ databases">
        <title>The genomic content and context of auxiliary metabolic genes in marine cyanophages.</title>
        <authorList>
            <person name="Marston M.F."/>
            <person name="Martiny J.B.H."/>
            <person name="Crummett L.T."/>
        </authorList>
    </citation>
    <scope>NUCLEOTIDE SEQUENCE [LARGE SCALE GENOMIC DNA]</scope>
    <source>
        <strain evidence="2">RW_108_0702</strain>
    </source>
</reference>
<accession>A0A127KM85</accession>
<keyword evidence="1" id="KW-1133">Transmembrane helix</keyword>
<keyword evidence="1" id="KW-0472">Membrane</keyword>